<dbReference type="Pfam" id="PF00672">
    <property type="entry name" value="HAMP"/>
    <property type="match status" value="1"/>
</dbReference>
<dbReference type="GO" id="GO:0007165">
    <property type="term" value="P:signal transduction"/>
    <property type="evidence" value="ECO:0007669"/>
    <property type="project" value="InterPro"/>
</dbReference>
<keyword evidence="1" id="KW-0472">Membrane</keyword>
<dbReference type="SMART" id="SM00304">
    <property type="entry name" value="HAMP"/>
    <property type="match status" value="1"/>
</dbReference>
<gene>
    <name evidence="3" type="ORF">GHC57_06405</name>
</gene>
<sequence length="291" mass="31676">MGLGLKFNLVLAGAFAVGLAGSSFVAYEILQTNAREEVVSKARLMMSNALAIRNYTTSEIRPLLGVAEDHEEFLPHIVPSFAAQANFRMMAKDYPNYNYKEAALNPTNPTDRATDWEADLIQAFRNDPDLKELVSVRDTPTGQTLVLAKPLTVNDPSCLDCHSAVDQAPKAMLALYGPGNGFGWQLNETIGAQVVSVPMSVPLERSWNTFLVFVGSLAGVFVGIAILLNILLSAMVIRPVVKISRMASDVSLGKMDVPEVEVTSKDEIGALSAAFNRMRRSLETALRMLND</sequence>
<dbReference type="OrthoDB" id="9797588at2"/>
<protein>
    <submittedName>
        <fullName evidence="3">DUF3365 domain-containing protein</fullName>
    </submittedName>
</protein>
<comment type="caution">
    <text evidence="3">The sequence shown here is derived from an EMBL/GenBank/DDBJ whole genome shotgun (WGS) entry which is preliminary data.</text>
</comment>
<dbReference type="EMBL" id="WIVE01000013">
    <property type="protein sequence ID" value="MQX36146.1"/>
    <property type="molecule type" value="Genomic_DNA"/>
</dbReference>
<dbReference type="RefSeq" id="WP_153342342.1">
    <property type="nucleotide sequence ID" value="NZ_WIVE01000013.1"/>
</dbReference>
<proteinExistence type="predicted"/>
<reference evidence="3 4" key="1">
    <citation type="submission" date="2019-10" db="EMBL/GenBank/DDBJ databases">
        <title>Draft whole-genome sequence of the purple nonsulfur photosynthetic bacterium Roseospira navarrensis DSM 15114.</title>
        <authorList>
            <person name="Kyndt J.A."/>
            <person name="Meyer T.E."/>
        </authorList>
    </citation>
    <scope>NUCLEOTIDE SEQUENCE [LARGE SCALE GENOMIC DNA]</scope>
    <source>
        <strain evidence="3 4">DSM 15114</strain>
    </source>
</reference>
<evidence type="ECO:0000313" key="4">
    <source>
        <dbReference type="Proteomes" id="UP000434582"/>
    </source>
</evidence>
<keyword evidence="4" id="KW-1185">Reference proteome</keyword>
<dbReference type="AlphaFoldDB" id="A0A7X1ZCQ1"/>
<dbReference type="CDD" id="cd06225">
    <property type="entry name" value="HAMP"/>
    <property type="match status" value="1"/>
</dbReference>
<organism evidence="3 4">
    <name type="scientific">Roseospira navarrensis</name>
    <dbReference type="NCBI Taxonomy" id="140058"/>
    <lineage>
        <taxon>Bacteria</taxon>
        <taxon>Pseudomonadati</taxon>
        <taxon>Pseudomonadota</taxon>
        <taxon>Alphaproteobacteria</taxon>
        <taxon>Rhodospirillales</taxon>
        <taxon>Rhodospirillaceae</taxon>
        <taxon>Roseospira</taxon>
    </lineage>
</organism>
<feature type="domain" description="HAMP" evidence="2">
    <location>
        <begin position="234"/>
        <end position="287"/>
    </location>
</feature>
<name>A0A7X1ZCQ1_9PROT</name>
<evidence type="ECO:0000256" key="1">
    <source>
        <dbReference type="SAM" id="Phobius"/>
    </source>
</evidence>
<dbReference type="Pfam" id="PF11845">
    <property type="entry name" value="Tll0287-like"/>
    <property type="match status" value="1"/>
</dbReference>
<dbReference type="SUPFAM" id="SSF158472">
    <property type="entry name" value="HAMP domain-like"/>
    <property type="match status" value="1"/>
</dbReference>
<accession>A0A7X1ZCQ1</accession>
<keyword evidence="1" id="KW-0812">Transmembrane</keyword>
<feature type="transmembrane region" description="Helical" evidence="1">
    <location>
        <begin position="210"/>
        <end position="237"/>
    </location>
</feature>
<dbReference type="InterPro" id="IPR021796">
    <property type="entry name" value="Tll0287-like_dom"/>
</dbReference>
<keyword evidence="1" id="KW-1133">Transmembrane helix</keyword>
<dbReference type="Proteomes" id="UP000434582">
    <property type="component" value="Unassembled WGS sequence"/>
</dbReference>
<dbReference type="Gene3D" id="6.10.340.10">
    <property type="match status" value="1"/>
</dbReference>
<dbReference type="GO" id="GO:0016020">
    <property type="term" value="C:membrane"/>
    <property type="evidence" value="ECO:0007669"/>
    <property type="project" value="InterPro"/>
</dbReference>
<dbReference type="PROSITE" id="PS50885">
    <property type="entry name" value="HAMP"/>
    <property type="match status" value="1"/>
</dbReference>
<evidence type="ECO:0000259" key="2">
    <source>
        <dbReference type="PROSITE" id="PS50885"/>
    </source>
</evidence>
<evidence type="ECO:0000313" key="3">
    <source>
        <dbReference type="EMBL" id="MQX36146.1"/>
    </source>
</evidence>
<dbReference type="InterPro" id="IPR003660">
    <property type="entry name" value="HAMP_dom"/>
</dbReference>